<feature type="coiled-coil region" evidence="1">
    <location>
        <begin position="120"/>
        <end position="150"/>
    </location>
</feature>
<keyword evidence="1" id="KW-0175">Coiled coil</keyword>
<organism evidence="2">
    <name type="scientific">viral metagenome</name>
    <dbReference type="NCBI Taxonomy" id="1070528"/>
    <lineage>
        <taxon>unclassified sequences</taxon>
        <taxon>metagenomes</taxon>
        <taxon>organismal metagenomes</taxon>
    </lineage>
</organism>
<protein>
    <submittedName>
        <fullName evidence="2">Uncharacterized protein</fullName>
    </submittedName>
</protein>
<proteinExistence type="predicted"/>
<name>A0A6C0BYR4_9ZZZZ</name>
<evidence type="ECO:0000256" key="1">
    <source>
        <dbReference type="SAM" id="Coils"/>
    </source>
</evidence>
<accession>A0A6C0BYR4</accession>
<reference evidence="2" key="1">
    <citation type="journal article" date="2020" name="Nature">
        <title>Giant virus diversity and host interactions through global metagenomics.</title>
        <authorList>
            <person name="Schulz F."/>
            <person name="Roux S."/>
            <person name="Paez-Espino D."/>
            <person name="Jungbluth S."/>
            <person name="Walsh D.A."/>
            <person name="Denef V.J."/>
            <person name="McMahon K.D."/>
            <person name="Konstantinidis K.T."/>
            <person name="Eloe-Fadrosh E.A."/>
            <person name="Kyrpides N.C."/>
            <person name="Woyke T."/>
        </authorList>
    </citation>
    <scope>NUCLEOTIDE SEQUENCE</scope>
    <source>
        <strain evidence="2">GVMAG-M-3300020169-51</strain>
    </source>
</reference>
<dbReference type="AlphaFoldDB" id="A0A6C0BYR4"/>
<dbReference type="EMBL" id="MN739298">
    <property type="protein sequence ID" value="QHS97487.1"/>
    <property type="molecule type" value="Genomic_DNA"/>
</dbReference>
<evidence type="ECO:0000313" key="2">
    <source>
        <dbReference type="EMBL" id="QHS97487.1"/>
    </source>
</evidence>
<sequence>MDDPVEKFYKMKHDYEQKRVNYKKEVMSKTDLSKIQKKARISSYKNKCINCPRRVGTVFTNKNKQLSARCGDTLKPCNLEYIVSLGSTDYIPDLIVYYYNVNEEIKKNIIKIKLSILFGIETEENIAEKFETLKEQYKQMIQILDNLERYIFDDEKVKYQEMGEEHDKHRDEAIKFFKKKIANYLSEYNTIINSFKEDLDDKFILNDALDKYRTEIIPIVKEMQSKFFDVMTIIDDHNEEGKKRLVKLVLSEDKYEVDYSKSEVIIDKK</sequence>